<protein>
    <submittedName>
        <fullName evidence="2">Uncharacterized protein</fullName>
    </submittedName>
</protein>
<comment type="caution">
    <text evidence="2">The sequence shown here is derived from an EMBL/GenBank/DDBJ whole genome shotgun (WGS) entry which is preliminary data.</text>
</comment>
<sequence>MAGMRDTTKPFHWVHAAGVLVALAGIGIVVSMGQGGASDDAASAENPLIHWRDAGHDWLVVLERDAGEVAVYDAADGRPLRRLGAAQGVAGAERMVREGPWLVLLGREGGDVRWINLAQQVQAGALAAR</sequence>
<proteinExistence type="predicted"/>
<evidence type="ECO:0000256" key="1">
    <source>
        <dbReference type="SAM" id="Phobius"/>
    </source>
</evidence>
<keyword evidence="1" id="KW-1133">Transmembrane helix</keyword>
<accession>A0A316HMZ6</accession>
<evidence type="ECO:0000313" key="3">
    <source>
        <dbReference type="Proteomes" id="UP000245812"/>
    </source>
</evidence>
<keyword evidence="1" id="KW-0472">Membrane</keyword>
<dbReference type="EMBL" id="QGHC01000022">
    <property type="protein sequence ID" value="PWK81372.1"/>
    <property type="molecule type" value="Genomic_DNA"/>
</dbReference>
<name>A0A316HMZ6_9GAMM</name>
<evidence type="ECO:0000313" key="2">
    <source>
        <dbReference type="EMBL" id="PWK81372.1"/>
    </source>
</evidence>
<reference evidence="2 3" key="1">
    <citation type="submission" date="2018-05" db="EMBL/GenBank/DDBJ databases">
        <title>Genomic Encyclopedia of Type Strains, Phase IV (KMG-IV): sequencing the most valuable type-strain genomes for metagenomic binning, comparative biology and taxonomic classification.</title>
        <authorList>
            <person name="Goeker M."/>
        </authorList>
    </citation>
    <scope>NUCLEOTIDE SEQUENCE [LARGE SCALE GENOMIC DNA]</scope>
    <source>
        <strain evidence="2 3">DSM 14263</strain>
    </source>
</reference>
<dbReference type="AlphaFoldDB" id="A0A316HMZ6"/>
<dbReference type="Proteomes" id="UP000245812">
    <property type="component" value="Unassembled WGS sequence"/>
</dbReference>
<keyword evidence="1" id="KW-0812">Transmembrane</keyword>
<organism evidence="2 3">
    <name type="scientific">Fulvimonas soli</name>
    <dbReference type="NCBI Taxonomy" id="155197"/>
    <lineage>
        <taxon>Bacteria</taxon>
        <taxon>Pseudomonadati</taxon>
        <taxon>Pseudomonadota</taxon>
        <taxon>Gammaproteobacteria</taxon>
        <taxon>Lysobacterales</taxon>
        <taxon>Rhodanobacteraceae</taxon>
        <taxon>Fulvimonas</taxon>
    </lineage>
</organism>
<gene>
    <name evidence="2" type="ORF">C7456_12224</name>
</gene>
<keyword evidence="3" id="KW-1185">Reference proteome</keyword>
<feature type="transmembrane region" description="Helical" evidence="1">
    <location>
        <begin position="12"/>
        <end position="30"/>
    </location>
</feature>